<dbReference type="Proteomes" id="UP000199021">
    <property type="component" value="Unassembled WGS sequence"/>
</dbReference>
<comment type="miscellaneous">
    <text evidence="9">The reaction produces a racemic mixture of D-glycero-alpha-D-manno-heptose 7-phosphate and D-glycero-beta-D-manno-heptose 7-phosphate.</text>
</comment>
<dbReference type="InterPro" id="IPR050099">
    <property type="entry name" value="SIS_GmhA/DiaA_subfam"/>
</dbReference>
<feature type="binding site" evidence="9">
    <location>
        <begin position="95"/>
        <end position="96"/>
    </location>
    <ligand>
        <name>substrate</name>
    </ligand>
</feature>
<dbReference type="GO" id="GO:0097367">
    <property type="term" value="F:carbohydrate derivative binding"/>
    <property type="evidence" value="ECO:0007669"/>
    <property type="project" value="InterPro"/>
</dbReference>
<comment type="cofactor">
    <cofactor evidence="9">
        <name>Zn(2+)</name>
        <dbReference type="ChEBI" id="CHEBI:29105"/>
    </cofactor>
    <text evidence="9">Binds 1 zinc ion per subunit.</text>
</comment>
<keyword evidence="8 9" id="KW-0119">Carbohydrate metabolism</keyword>
<keyword evidence="4 9" id="KW-0963">Cytoplasm</keyword>
<dbReference type="UniPathway" id="UPA00041">
    <property type="reaction ID" value="UER00436"/>
</dbReference>
<dbReference type="InterPro" id="IPR004515">
    <property type="entry name" value="Phosphoheptose_Isoase"/>
</dbReference>
<comment type="catalytic activity">
    <reaction evidence="1 9">
        <text>2 D-sedoheptulose 7-phosphate = D-glycero-alpha-D-manno-heptose 7-phosphate + D-glycero-beta-D-manno-heptose 7-phosphate</text>
        <dbReference type="Rhea" id="RHEA:27489"/>
        <dbReference type="ChEBI" id="CHEBI:57483"/>
        <dbReference type="ChEBI" id="CHEBI:60203"/>
        <dbReference type="ChEBI" id="CHEBI:60204"/>
        <dbReference type="EC" id="5.3.1.28"/>
    </reaction>
</comment>
<dbReference type="GO" id="GO:0005975">
    <property type="term" value="P:carbohydrate metabolic process"/>
    <property type="evidence" value="ECO:0007669"/>
    <property type="project" value="UniProtKB-UniRule"/>
</dbReference>
<dbReference type="PANTHER" id="PTHR30390">
    <property type="entry name" value="SEDOHEPTULOSE 7-PHOSPHATE ISOMERASE / DNAA INITIATOR-ASSOCIATING FACTOR FOR REPLICATION INITIATION"/>
    <property type="match status" value="1"/>
</dbReference>
<evidence type="ECO:0000256" key="2">
    <source>
        <dbReference type="ARBA" id="ARBA00004496"/>
    </source>
</evidence>
<gene>
    <name evidence="9" type="primary">gmhA</name>
    <name evidence="11" type="ORF">SAMN05444359_12461</name>
</gene>
<organism evidence="11 12">
    <name type="scientific">Neolewinella agarilytica</name>
    <dbReference type="NCBI Taxonomy" id="478744"/>
    <lineage>
        <taxon>Bacteria</taxon>
        <taxon>Pseudomonadati</taxon>
        <taxon>Bacteroidota</taxon>
        <taxon>Saprospiria</taxon>
        <taxon>Saprospirales</taxon>
        <taxon>Lewinellaceae</taxon>
        <taxon>Neolewinella</taxon>
    </lineage>
</organism>
<dbReference type="AlphaFoldDB" id="A0A1H9LJV0"/>
<evidence type="ECO:0000256" key="1">
    <source>
        <dbReference type="ARBA" id="ARBA00000348"/>
    </source>
</evidence>
<comment type="pathway">
    <text evidence="9">Carbohydrate biosynthesis; D-glycero-D-manno-heptose 7-phosphate biosynthesis; D-glycero-alpha-D-manno-heptose 7-phosphate and D-glycero-beta-D-manno-heptose 7-phosphate from sedoheptulose 7-phosphate: step 1/1.</text>
</comment>
<dbReference type="RefSeq" id="WP_090171659.1">
    <property type="nucleotide sequence ID" value="NZ_FOFB01000024.1"/>
</dbReference>
<proteinExistence type="inferred from homology"/>
<feature type="binding site" evidence="9">
    <location>
        <position position="66"/>
    </location>
    <ligand>
        <name>substrate</name>
    </ligand>
</feature>
<comment type="subcellular location">
    <subcellularLocation>
        <location evidence="2 9">Cytoplasm</location>
    </subcellularLocation>
</comment>
<protein>
    <recommendedName>
        <fullName evidence="9">Phosphoheptose isomerase</fullName>
        <ecNumber evidence="9">5.3.1.28</ecNumber>
    </recommendedName>
    <alternativeName>
        <fullName evidence="9">Sedoheptulose 7-phosphate isomerase</fullName>
    </alternativeName>
</protein>
<dbReference type="InterPro" id="IPR046348">
    <property type="entry name" value="SIS_dom_sf"/>
</dbReference>
<dbReference type="CDD" id="cd05006">
    <property type="entry name" value="SIS_GmhA"/>
    <property type="match status" value="1"/>
</dbReference>
<evidence type="ECO:0000313" key="11">
    <source>
        <dbReference type="EMBL" id="SER11477.1"/>
    </source>
</evidence>
<evidence type="ECO:0000256" key="7">
    <source>
        <dbReference type="ARBA" id="ARBA00023235"/>
    </source>
</evidence>
<feature type="binding site" evidence="9">
    <location>
        <begin position="53"/>
        <end position="55"/>
    </location>
    <ligand>
        <name>substrate</name>
    </ligand>
</feature>
<keyword evidence="6 9" id="KW-0862">Zinc</keyword>
<keyword evidence="5 9" id="KW-0479">Metal-binding</keyword>
<feature type="binding site" evidence="9">
    <location>
        <position position="126"/>
    </location>
    <ligand>
        <name>substrate</name>
    </ligand>
</feature>
<dbReference type="InterPro" id="IPR035461">
    <property type="entry name" value="GmhA/DiaA"/>
</dbReference>
<evidence type="ECO:0000256" key="8">
    <source>
        <dbReference type="ARBA" id="ARBA00023277"/>
    </source>
</evidence>
<evidence type="ECO:0000259" key="10">
    <source>
        <dbReference type="PROSITE" id="PS51464"/>
    </source>
</evidence>
<comment type="similarity">
    <text evidence="3 9">Belongs to the SIS family. GmhA subfamily.</text>
</comment>
<feature type="binding site" evidence="9">
    <location>
        <position position="173"/>
    </location>
    <ligand>
        <name>substrate</name>
    </ligand>
</feature>
<feature type="binding site" evidence="9">
    <location>
        <position position="173"/>
    </location>
    <ligand>
        <name>Zn(2+)</name>
        <dbReference type="ChEBI" id="CHEBI:29105"/>
    </ligand>
</feature>
<dbReference type="HAMAP" id="MF_00067">
    <property type="entry name" value="GmhA"/>
    <property type="match status" value="1"/>
</dbReference>
<dbReference type="SUPFAM" id="SSF53697">
    <property type="entry name" value="SIS domain"/>
    <property type="match status" value="1"/>
</dbReference>
<dbReference type="OrthoDB" id="9781311at2"/>
<sequence>MDQLATVRLNLQNSIALKQRLLADEEMISLVSKISDVIIECYRNKGKVFFCGNGGSAADAQHLSAELSGRYYYDRPPLFAEALHVNTSYITAVANDYSYDEIYSRWITAIGQENDVLVALSTSGNSTNVVKAIEQANTNGMITVGFTGKTGGKMGAICDYLLAVPDTDTPRIQECHMIMGHTICEIVEARLFPR</sequence>
<feature type="domain" description="SIS" evidence="10">
    <location>
        <begin position="38"/>
        <end position="194"/>
    </location>
</feature>
<dbReference type="Pfam" id="PF13580">
    <property type="entry name" value="SIS_2"/>
    <property type="match status" value="1"/>
</dbReference>
<dbReference type="InParanoid" id="A0A1H9LJV0"/>
<dbReference type="PROSITE" id="PS51464">
    <property type="entry name" value="SIS"/>
    <property type="match status" value="1"/>
</dbReference>
<name>A0A1H9LJV0_9BACT</name>
<comment type="function">
    <text evidence="9">Catalyzes the isomerization of sedoheptulose 7-phosphate in D-glycero-D-manno-heptose 7-phosphate.</text>
</comment>
<dbReference type="STRING" id="478744.SAMN05444359_12461"/>
<dbReference type="GO" id="GO:2001061">
    <property type="term" value="P:D-glycero-D-manno-heptose 7-phosphate biosynthetic process"/>
    <property type="evidence" value="ECO:0007669"/>
    <property type="project" value="UniProtKB-UniPathway"/>
</dbReference>
<dbReference type="EMBL" id="FOFB01000024">
    <property type="protein sequence ID" value="SER11477.1"/>
    <property type="molecule type" value="Genomic_DNA"/>
</dbReference>
<feature type="binding site" evidence="9">
    <location>
        <begin position="121"/>
        <end position="123"/>
    </location>
    <ligand>
        <name>substrate</name>
    </ligand>
</feature>
<feature type="binding site" evidence="9">
    <location>
        <position position="181"/>
    </location>
    <ligand>
        <name>Zn(2+)</name>
        <dbReference type="ChEBI" id="CHEBI:29105"/>
    </ligand>
</feature>
<keyword evidence="12" id="KW-1185">Reference proteome</keyword>
<dbReference type="PANTHER" id="PTHR30390:SF6">
    <property type="entry name" value="DNAA INITIATOR-ASSOCIATING PROTEIN DIAA"/>
    <property type="match status" value="1"/>
</dbReference>
<reference evidence="12" key="1">
    <citation type="submission" date="2016-10" db="EMBL/GenBank/DDBJ databases">
        <authorList>
            <person name="Varghese N."/>
            <person name="Submissions S."/>
        </authorList>
    </citation>
    <scope>NUCLEOTIDE SEQUENCE [LARGE SCALE GENOMIC DNA]</scope>
    <source>
        <strain evidence="12">DSM 24740</strain>
    </source>
</reference>
<feature type="binding site" evidence="9">
    <location>
        <position position="66"/>
    </location>
    <ligand>
        <name>Zn(2+)</name>
        <dbReference type="ChEBI" id="CHEBI:29105"/>
    </ligand>
</feature>
<keyword evidence="7 9" id="KW-0413">Isomerase</keyword>
<evidence type="ECO:0000256" key="4">
    <source>
        <dbReference type="ARBA" id="ARBA00022490"/>
    </source>
</evidence>
<dbReference type="InterPro" id="IPR001347">
    <property type="entry name" value="SIS_dom"/>
</dbReference>
<accession>A0A1H9LJV0</accession>
<dbReference type="GO" id="GO:0008270">
    <property type="term" value="F:zinc ion binding"/>
    <property type="evidence" value="ECO:0007669"/>
    <property type="project" value="UniProtKB-UniRule"/>
</dbReference>
<dbReference type="Gene3D" id="3.40.50.10490">
    <property type="entry name" value="Glucose-6-phosphate isomerase like protein, domain 1"/>
    <property type="match status" value="1"/>
</dbReference>
<dbReference type="GO" id="GO:0005737">
    <property type="term" value="C:cytoplasm"/>
    <property type="evidence" value="ECO:0007669"/>
    <property type="project" value="UniProtKB-SubCell"/>
</dbReference>
<dbReference type="EC" id="5.3.1.28" evidence="9"/>
<evidence type="ECO:0000313" key="12">
    <source>
        <dbReference type="Proteomes" id="UP000199021"/>
    </source>
</evidence>
<feature type="binding site" evidence="9">
    <location>
        <position position="62"/>
    </location>
    <ligand>
        <name>Zn(2+)</name>
        <dbReference type="ChEBI" id="CHEBI:29105"/>
    </ligand>
</feature>
<evidence type="ECO:0000256" key="6">
    <source>
        <dbReference type="ARBA" id="ARBA00022833"/>
    </source>
</evidence>
<evidence type="ECO:0000256" key="5">
    <source>
        <dbReference type="ARBA" id="ARBA00022723"/>
    </source>
</evidence>
<dbReference type="GO" id="GO:0008968">
    <property type="term" value="F:D-sedoheptulose 7-phosphate isomerase activity"/>
    <property type="evidence" value="ECO:0007669"/>
    <property type="project" value="UniProtKB-UniRule"/>
</dbReference>
<evidence type="ECO:0000256" key="3">
    <source>
        <dbReference type="ARBA" id="ARBA00009894"/>
    </source>
</evidence>
<evidence type="ECO:0000256" key="9">
    <source>
        <dbReference type="HAMAP-Rule" id="MF_00067"/>
    </source>
</evidence>